<proteinExistence type="predicted"/>
<organism evidence="3 4">
    <name type="scientific">Cephus cinctus</name>
    <name type="common">Wheat stem sawfly</name>
    <dbReference type="NCBI Taxonomy" id="211228"/>
    <lineage>
        <taxon>Eukaryota</taxon>
        <taxon>Metazoa</taxon>
        <taxon>Ecdysozoa</taxon>
        <taxon>Arthropoda</taxon>
        <taxon>Hexapoda</taxon>
        <taxon>Insecta</taxon>
        <taxon>Pterygota</taxon>
        <taxon>Neoptera</taxon>
        <taxon>Endopterygota</taxon>
        <taxon>Hymenoptera</taxon>
        <taxon>Cephoidea</taxon>
        <taxon>Cephidae</taxon>
        <taxon>Cephus</taxon>
    </lineage>
</organism>
<gene>
    <name evidence="4 5" type="primary">LOC107267911</name>
</gene>
<dbReference type="KEGG" id="ccin:107267911"/>
<dbReference type="GeneID" id="107267911"/>
<evidence type="ECO:0000256" key="1">
    <source>
        <dbReference type="SAM" id="Coils"/>
    </source>
</evidence>
<feature type="region of interest" description="Disordered" evidence="2">
    <location>
        <begin position="257"/>
        <end position="281"/>
    </location>
</feature>
<protein>
    <submittedName>
        <fullName evidence="4 5">Uncharacterized protein LOC107267911</fullName>
    </submittedName>
</protein>
<name>A0AAJ7RIE6_CEPCN</name>
<keyword evidence="1" id="KW-0175">Coiled coil</keyword>
<accession>A0AAJ7RIE6</accession>
<evidence type="ECO:0000313" key="3">
    <source>
        <dbReference type="Proteomes" id="UP000694920"/>
    </source>
</evidence>
<feature type="coiled-coil region" evidence="1">
    <location>
        <begin position="87"/>
        <end position="153"/>
    </location>
</feature>
<evidence type="ECO:0000313" key="4">
    <source>
        <dbReference type="RefSeq" id="XP_024941072.1"/>
    </source>
</evidence>
<dbReference type="RefSeq" id="XP_024941073.1">
    <property type="nucleotide sequence ID" value="XM_025085305.1"/>
</dbReference>
<reference evidence="4 5" key="1">
    <citation type="submission" date="2025-04" db="UniProtKB">
        <authorList>
            <consortium name="RefSeq"/>
        </authorList>
    </citation>
    <scope>IDENTIFICATION</scope>
</reference>
<dbReference type="Proteomes" id="UP000694920">
    <property type="component" value="Unplaced"/>
</dbReference>
<feature type="compositionally biased region" description="Basic and acidic residues" evidence="2">
    <location>
        <begin position="261"/>
        <end position="279"/>
    </location>
</feature>
<keyword evidence="3" id="KW-1185">Reference proteome</keyword>
<evidence type="ECO:0000313" key="5">
    <source>
        <dbReference type="RefSeq" id="XP_024941073.1"/>
    </source>
</evidence>
<dbReference type="RefSeq" id="XP_024941072.1">
    <property type="nucleotide sequence ID" value="XM_025085304.1"/>
</dbReference>
<sequence>MERSANLVDSFVKMNTKLTRLRQHTRKLVREENAMIEGNEGSCYLHTEESDEVKIEKSSCPECQGIPDAGKKVPHISDLCSADKQRIAELVKTLAECTQEKHKLEDELSVCKSENEALQDRFQLRTSEYEADKDRLKSKLSNVTTEMAKLKIQTSQSLELLTRQFSMQESQFTKLTETVRDLLGEKMQLQNILIEREMKVSVAEAKLERMKESMEMEKLIFLKEHAKNVTQRFDKSCQVSPSCQTVITLPSYCQTPSVDRTNSKKDLPRTRQTKNKDDLEAPTTEGLLLRELFYKSSNEPEVLNIFPILPQH</sequence>
<evidence type="ECO:0000256" key="2">
    <source>
        <dbReference type="SAM" id="MobiDB-lite"/>
    </source>
</evidence>
<dbReference type="AlphaFoldDB" id="A0AAJ7RIE6"/>